<evidence type="ECO:0008006" key="6">
    <source>
        <dbReference type="Google" id="ProtNLM"/>
    </source>
</evidence>
<dbReference type="InterPro" id="IPR032009">
    <property type="entry name" value="SCAB_CC"/>
</dbReference>
<evidence type="ECO:0000259" key="3">
    <source>
        <dbReference type="Pfam" id="PF16712"/>
    </source>
</evidence>
<evidence type="ECO:0000313" key="5">
    <source>
        <dbReference type="Proteomes" id="UP000239757"/>
    </source>
</evidence>
<dbReference type="GO" id="GO:0007015">
    <property type="term" value="P:actin filament organization"/>
    <property type="evidence" value="ECO:0007669"/>
    <property type="project" value="InterPro"/>
</dbReference>
<dbReference type="PANTHER" id="PTHR31172">
    <property type="entry name" value="STOMATAL CLOSURE-RELATED ACTIN-BINDING PROTEIN 1"/>
    <property type="match status" value="1"/>
</dbReference>
<evidence type="ECO:0000256" key="1">
    <source>
        <dbReference type="SAM" id="Coils"/>
    </source>
</evidence>
<dbReference type="Pfam" id="PF16711">
    <property type="entry name" value="SCAB-ABD"/>
    <property type="match status" value="1"/>
</dbReference>
<dbReference type="GO" id="GO:0003779">
    <property type="term" value="F:actin binding"/>
    <property type="evidence" value="ECO:0007669"/>
    <property type="project" value="InterPro"/>
</dbReference>
<organism evidence="4 5">
    <name type="scientific">Gossypium barbadense</name>
    <name type="common">Sea Island cotton</name>
    <name type="synonym">Hibiscus barbadensis</name>
    <dbReference type="NCBI Taxonomy" id="3634"/>
    <lineage>
        <taxon>Eukaryota</taxon>
        <taxon>Viridiplantae</taxon>
        <taxon>Streptophyta</taxon>
        <taxon>Embryophyta</taxon>
        <taxon>Tracheophyta</taxon>
        <taxon>Spermatophyta</taxon>
        <taxon>Magnoliopsida</taxon>
        <taxon>eudicotyledons</taxon>
        <taxon>Gunneridae</taxon>
        <taxon>Pentapetalae</taxon>
        <taxon>rosids</taxon>
        <taxon>malvids</taxon>
        <taxon>Malvales</taxon>
        <taxon>Malvaceae</taxon>
        <taxon>Malvoideae</taxon>
        <taxon>Gossypium</taxon>
    </lineage>
</organism>
<dbReference type="InterPro" id="IPR039640">
    <property type="entry name" value="SCAB"/>
</dbReference>
<gene>
    <name evidence="4" type="ORF">GOBAR_AA39977</name>
</gene>
<dbReference type="AlphaFoldDB" id="A0A2P5VPG0"/>
<accession>A0A2P5VPG0</accession>
<feature type="coiled-coil region" evidence="1">
    <location>
        <begin position="142"/>
        <end position="172"/>
    </location>
</feature>
<protein>
    <recommendedName>
        <fullName evidence="6">Stomatal closure-related actin-binding protein coiled-coil domain-containing protein</fullName>
    </recommendedName>
</protein>
<proteinExistence type="predicted"/>
<sequence length="182" mass="20874">MTREAFPAISTDVIFPLSHSLNYKIGPNDHIANVKGDPKVSSMKEIVAHETVLLLEQQNCLFVCDLDNKFEKGLIVVAKLFEKAKLREATSLGKHFCLKKLKDALESLKRCVTRRNKDDVEEVIAMLEALEIELTQRGELIQEKAEVKKLDLKELMKEIQEARRIKMLHQLKHELCALRVEV</sequence>
<dbReference type="Proteomes" id="UP000239757">
    <property type="component" value="Unassembled WGS sequence"/>
</dbReference>
<feature type="domain" description="Stomatal closure-related actin-binding protein coiled-coil" evidence="3">
    <location>
        <begin position="90"/>
        <end position="150"/>
    </location>
</feature>
<evidence type="ECO:0000259" key="2">
    <source>
        <dbReference type="Pfam" id="PF16711"/>
    </source>
</evidence>
<feature type="domain" description="Stomatal closure-related actin-binding protein actin-binding" evidence="2">
    <location>
        <begin position="43"/>
        <end position="85"/>
    </location>
</feature>
<dbReference type="EMBL" id="KZ671681">
    <property type="protein sequence ID" value="PPR80739.1"/>
    <property type="molecule type" value="Genomic_DNA"/>
</dbReference>
<dbReference type="GO" id="GO:0010119">
    <property type="term" value="P:regulation of stomatal movement"/>
    <property type="evidence" value="ECO:0007669"/>
    <property type="project" value="InterPro"/>
</dbReference>
<evidence type="ECO:0000313" key="4">
    <source>
        <dbReference type="EMBL" id="PPR80739.1"/>
    </source>
</evidence>
<dbReference type="InterPro" id="IPR032012">
    <property type="entry name" value="SCAB-ABD"/>
</dbReference>
<reference evidence="4 5" key="1">
    <citation type="submission" date="2015-01" db="EMBL/GenBank/DDBJ databases">
        <title>Genome of allotetraploid Gossypium barbadense reveals genomic plasticity and fiber elongation in cotton evolution.</title>
        <authorList>
            <person name="Chen X."/>
            <person name="Liu X."/>
            <person name="Zhao B."/>
            <person name="Zheng H."/>
            <person name="Hu Y."/>
            <person name="Lu G."/>
            <person name="Yang C."/>
            <person name="Chen J."/>
            <person name="Shan C."/>
            <person name="Zhang L."/>
            <person name="Zhou Y."/>
            <person name="Wang L."/>
            <person name="Guo W."/>
            <person name="Bai Y."/>
            <person name="Ruan J."/>
            <person name="Shangguan X."/>
            <person name="Mao Y."/>
            <person name="Jiang J."/>
            <person name="Zhu Y."/>
            <person name="Lei J."/>
            <person name="Kang H."/>
            <person name="Chen S."/>
            <person name="He X."/>
            <person name="Wang R."/>
            <person name="Wang Y."/>
            <person name="Chen J."/>
            <person name="Wang L."/>
            <person name="Yu S."/>
            <person name="Wang B."/>
            <person name="Wei J."/>
            <person name="Song S."/>
            <person name="Lu X."/>
            <person name="Gao Z."/>
            <person name="Gu W."/>
            <person name="Deng X."/>
            <person name="Ma D."/>
            <person name="Wang S."/>
            <person name="Liang W."/>
            <person name="Fang L."/>
            <person name="Cai C."/>
            <person name="Zhu X."/>
            <person name="Zhou B."/>
            <person name="Zhang Y."/>
            <person name="Chen Z."/>
            <person name="Xu S."/>
            <person name="Zhu R."/>
            <person name="Wang S."/>
            <person name="Zhang T."/>
            <person name="Zhao G."/>
        </authorList>
    </citation>
    <scope>NUCLEOTIDE SEQUENCE [LARGE SCALE GENOMIC DNA]</scope>
    <source>
        <strain evidence="5">cv. Xinhai21</strain>
        <tissue evidence="4">Leaf</tissue>
    </source>
</reference>
<dbReference type="Gene3D" id="1.20.5.440">
    <property type="entry name" value="ATP synthase delta/epsilon subunit, C-terminal domain"/>
    <property type="match status" value="1"/>
</dbReference>
<keyword evidence="1" id="KW-0175">Coiled coil</keyword>
<dbReference type="PANTHER" id="PTHR31172:SF3">
    <property type="entry name" value="STOMATAL CLOSURE-RELATED ACTIN-BINDING PROTEIN 1"/>
    <property type="match status" value="1"/>
</dbReference>
<dbReference type="OrthoDB" id="1689041at2759"/>
<name>A0A2P5VPG0_GOSBA</name>
<dbReference type="Pfam" id="PF16712">
    <property type="entry name" value="SCAB_CC"/>
    <property type="match status" value="1"/>
</dbReference>